<feature type="compositionally biased region" description="Low complexity" evidence="1">
    <location>
        <begin position="248"/>
        <end position="267"/>
    </location>
</feature>
<feature type="region of interest" description="Disordered" evidence="1">
    <location>
        <begin position="238"/>
        <end position="471"/>
    </location>
</feature>
<name>A0ABP4GS24_9ACTN</name>
<dbReference type="Proteomes" id="UP001500037">
    <property type="component" value="Unassembled WGS sequence"/>
</dbReference>
<reference evidence="3" key="1">
    <citation type="journal article" date="2019" name="Int. J. Syst. Evol. Microbiol.">
        <title>The Global Catalogue of Microorganisms (GCM) 10K type strain sequencing project: providing services to taxonomists for standard genome sequencing and annotation.</title>
        <authorList>
            <consortium name="The Broad Institute Genomics Platform"/>
            <consortium name="The Broad Institute Genome Sequencing Center for Infectious Disease"/>
            <person name="Wu L."/>
            <person name="Ma J."/>
        </authorList>
    </citation>
    <scope>NUCLEOTIDE SEQUENCE [LARGE SCALE GENOMIC DNA]</scope>
    <source>
        <strain evidence="3">JCM 13004</strain>
    </source>
</reference>
<feature type="compositionally biased region" description="Pro residues" evidence="1">
    <location>
        <begin position="315"/>
        <end position="327"/>
    </location>
</feature>
<evidence type="ECO:0000313" key="2">
    <source>
        <dbReference type="EMBL" id="GAA1235909.1"/>
    </source>
</evidence>
<comment type="caution">
    <text evidence="2">The sequence shown here is derived from an EMBL/GenBank/DDBJ whole genome shotgun (WGS) entry which is preliminary data.</text>
</comment>
<protein>
    <submittedName>
        <fullName evidence="2">Uncharacterized protein</fullName>
    </submittedName>
</protein>
<feature type="region of interest" description="Disordered" evidence="1">
    <location>
        <begin position="150"/>
        <end position="172"/>
    </location>
</feature>
<dbReference type="RefSeq" id="WP_344441779.1">
    <property type="nucleotide sequence ID" value="NZ_BAAALF010000038.1"/>
</dbReference>
<sequence length="471" mass="49743">MTTPQHPRPGYGDWSAVIYGRTFRVDQWWRALPTGIDRQGPVGRAVRAAVAGGDRLEQGPRFLLQRDEHGVLVGAACEFTPLSTTMGHDRFGRPLYGFVGWYSRTPATARFPGLTELAAGFERWAAPVYQEWVTRTWQAVDRLEAEPCATAPRPAPWGPEPAAPGPAELTAAGGWRPARAGYAHLLPRSQAGPLWASARTAARERCVLVTGWQRRSDADLRRITHLCSADATGYELVVVPPPRPAAPPRGAGAASGPASGPQSGSRQAAYDRPDPDHPRDEGDTPWYRGAVDAVSGAFDRLIGCGPPDEADHRPPPSPPTSPVPPPRSGGHRREPVREGRPDKPGWAPWSSNRGRRPSEGAGGAPVPPQGPSGGTAPAARRPQPPSAERPLFDRTASADPQQADYSGMFGGFDEPAPATEPATEPAPRTTAPPADGSPTDGPPAVTPSGDGAGPRTETETDPDTTPPGGAS</sequence>
<accession>A0ABP4GS24</accession>
<dbReference type="EMBL" id="BAAALF010000038">
    <property type="protein sequence ID" value="GAA1235909.1"/>
    <property type="molecule type" value="Genomic_DNA"/>
</dbReference>
<evidence type="ECO:0000313" key="3">
    <source>
        <dbReference type="Proteomes" id="UP001500037"/>
    </source>
</evidence>
<feature type="compositionally biased region" description="Basic and acidic residues" evidence="1">
    <location>
        <begin position="269"/>
        <end position="282"/>
    </location>
</feature>
<feature type="compositionally biased region" description="Basic and acidic residues" evidence="1">
    <location>
        <begin position="331"/>
        <end position="343"/>
    </location>
</feature>
<feature type="compositionally biased region" description="Pro residues" evidence="1">
    <location>
        <begin position="153"/>
        <end position="164"/>
    </location>
</feature>
<organism evidence="2 3">
    <name type="scientific">Kitasatospora nipponensis</name>
    <dbReference type="NCBI Taxonomy" id="258049"/>
    <lineage>
        <taxon>Bacteria</taxon>
        <taxon>Bacillati</taxon>
        <taxon>Actinomycetota</taxon>
        <taxon>Actinomycetes</taxon>
        <taxon>Kitasatosporales</taxon>
        <taxon>Streptomycetaceae</taxon>
        <taxon>Kitasatospora</taxon>
    </lineage>
</organism>
<feature type="compositionally biased region" description="Low complexity" evidence="1">
    <location>
        <begin position="414"/>
        <end position="434"/>
    </location>
</feature>
<gene>
    <name evidence="2" type="ORF">GCM10009665_27680</name>
</gene>
<proteinExistence type="predicted"/>
<keyword evidence="3" id="KW-1185">Reference proteome</keyword>
<evidence type="ECO:0000256" key="1">
    <source>
        <dbReference type="SAM" id="MobiDB-lite"/>
    </source>
</evidence>